<accession>A0A402ANA6</accession>
<dbReference type="RefSeq" id="WP_126552184.1">
    <property type="nucleotide sequence ID" value="NZ_BIFS01000001.1"/>
</dbReference>
<evidence type="ECO:0000313" key="2">
    <source>
        <dbReference type="EMBL" id="GCE20514.1"/>
    </source>
</evidence>
<proteinExistence type="predicted"/>
<keyword evidence="3" id="KW-1185">Reference proteome</keyword>
<dbReference type="AlphaFoldDB" id="A0A402ANA6"/>
<sequence>MIRNGGLVVSRVGDLIVNSNPSVAKSAQFILSEIGVPALSFIWSAQSDRSNLARREAAMAVFRSMPPEVIKNELVSLLVGDDRDDIAMAVSLLLERIHEEAKLPYQEHVMVPELIEFVQTSTVQETNLRIMALLLLLGEQTVIDHMVQALIDNPLQRKQLVYLFLLLGPKTQHLLLEVFDDPDSPAALRAEVASLLSMTIAPEDVKDYVYNIDRYGIANRRPGSPYPEELSVSLRALGGLLVSGQWDVRKLQELREDKSEEGALREVANVLLGWRYEPQLLKLQQENDLQRENFKKDLLASTVKMAEQQTRISSLEEELEKVNDAHGVHEDELKKALREKDGLKAMVEQLTKERNRLRLEVEQLEDDKSELIDRYQAMQRQLPKGPTSSSSQSQRSHP</sequence>
<evidence type="ECO:0000256" key="1">
    <source>
        <dbReference type="SAM" id="MobiDB-lite"/>
    </source>
</evidence>
<reference evidence="3" key="1">
    <citation type="submission" date="2018-12" db="EMBL/GenBank/DDBJ databases">
        <title>Tengunoibacter tsumagoiensis gen. nov., sp. nov., Dictyobacter kobayashii sp. nov., D. alpinus sp. nov., and D. joshuensis sp. nov. and description of Dictyobacteraceae fam. nov. within the order Ktedonobacterales isolated from Tengu-no-mugimeshi.</title>
        <authorList>
            <person name="Wang C.M."/>
            <person name="Zheng Y."/>
            <person name="Sakai Y."/>
            <person name="Toyoda A."/>
            <person name="Minakuchi Y."/>
            <person name="Abe K."/>
            <person name="Yokota A."/>
            <person name="Yabe S."/>
        </authorList>
    </citation>
    <scope>NUCLEOTIDE SEQUENCE [LARGE SCALE GENOMIC DNA]</scope>
    <source>
        <strain evidence="3">Uno11</strain>
    </source>
</reference>
<evidence type="ECO:0000313" key="3">
    <source>
        <dbReference type="Proteomes" id="UP000287188"/>
    </source>
</evidence>
<dbReference type="SUPFAM" id="SSF48371">
    <property type="entry name" value="ARM repeat"/>
    <property type="match status" value="1"/>
</dbReference>
<feature type="compositionally biased region" description="Low complexity" evidence="1">
    <location>
        <begin position="388"/>
        <end position="398"/>
    </location>
</feature>
<dbReference type="Proteomes" id="UP000287188">
    <property type="component" value="Unassembled WGS sequence"/>
</dbReference>
<feature type="region of interest" description="Disordered" evidence="1">
    <location>
        <begin position="370"/>
        <end position="398"/>
    </location>
</feature>
<organism evidence="2 3">
    <name type="scientific">Dictyobacter kobayashii</name>
    <dbReference type="NCBI Taxonomy" id="2014872"/>
    <lineage>
        <taxon>Bacteria</taxon>
        <taxon>Bacillati</taxon>
        <taxon>Chloroflexota</taxon>
        <taxon>Ktedonobacteria</taxon>
        <taxon>Ktedonobacterales</taxon>
        <taxon>Dictyobacteraceae</taxon>
        <taxon>Dictyobacter</taxon>
    </lineage>
</organism>
<dbReference type="EMBL" id="BIFS01000001">
    <property type="protein sequence ID" value="GCE20514.1"/>
    <property type="molecule type" value="Genomic_DNA"/>
</dbReference>
<comment type="caution">
    <text evidence="2">The sequence shown here is derived from an EMBL/GenBank/DDBJ whole genome shotgun (WGS) entry which is preliminary data.</text>
</comment>
<protein>
    <submittedName>
        <fullName evidence="2">Uncharacterized protein</fullName>
    </submittedName>
</protein>
<dbReference type="InterPro" id="IPR016024">
    <property type="entry name" value="ARM-type_fold"/>
</dbReference>
<gene>
    <name evidence="2" type="ORF">KDK_43140</name>
</gene>
<name>A0A402ANA6_9CHLR</name>